<accession>A0A8S5SIH4</accession>
<name>A0A8S5SIH4_9CAUD</name>
<reference evidence="1" key="1">
    <citation type="journal article" date="2021" name="Proc. Natl. Acad. Sci. U.S.A.">
        <title>A Catalog of Tens of Thousands of Viruses from Human Metagenomes Reveals Hidden Associations with Chronic Diseases.</title>
        <authorList>
            <person name="Tisza M.J."/>
            <person name="Buck C.B."/>
        </authorList>
    </citation>
    <scope>NUCLEOTIDE SEQUENCE</scope>
    <source>
        <strain evidence="1">Ct04y17</strain>
    </source>
</reference>
<dbReference type="EMBL" id="BK032600">
    <property type="protein sequence ID" value="DAF50750.1"/>
    <property type="molecule type" value="Genomic_DNA"/>
</dbReference>
<protein>
    <submittedName>
        <fullName evidence="1">Uncharacterized protein</fullName>
    </submittedName>
</protein>
<proteinExistence type="predicted"/>
<organism evidence="1">
    <name type="scientific">Myoviridae sp. ct04y17</name>
    <dbReference type="NCBI Taxonomy" id="2827652"/>
    <lineage>
        <taxon>Viruses</taxon>
        <taxon>Duplodnaviria</taxon>
        <taxon>Heunggongvirae</taxon>
        <taxon>Uroviricota</taxon>
        <taxon>Caudoviricetes</taxon>
    </lineage>
</organism>
<evidence type="ECO:0000313" key="1">
    <source>
        <dbReference type="EMBL" id="DAF50750.1"/>
    </source>
</evidence>
<sequence length="113" mass="13090">MGQYPFSHNHPLFTKHMRKKELLKKMREYQSWRKGADIPMMPPSEVTRMIDSAITVIEKSDTSKANAVLFKKEVIDKLHITVGAMILDGYDELDSCVKYVNELIHELDQLPTK</sequence>